<keyword evidence="1" id="KW-0934">Plastid</keyword>
<dbReference type="RefSeq" id="YP_009364232.1">
    <property type="nucleotide sequence ID" value="NC_034655.1"/>
</dbReference>
<sequence length="153" mass="17344">MLLHSYSPLHMLRENKAKQERSVRVTCCYMEAKRRGLKNWCTHAPSHAFFALLPSLLCIRIGISSAEAEALLLRHFSASITSAAFAKRRSRCDGSGEVAKQRTHAFFPLLPLRRSECSRAKMRRSGGATCSKRANCFFAYIFPFMAIFCICYV</sequence>
<geneLocation type="chloroplast" evidence="1"/>
<keyword evidence="1" id="KW-0150">Chloroplast</keyword>
<evidence type="ECO:0000313" key="1">
    <source>
        <dbReference type="EMBL" id="ARK36691.1"/>
    </source>
</evidence>
<dbReference type="AlphaFoldDB" id="A0A1W6F7M5"/>
<dbReference type="EMBL" id="KY114065">
    <property type="protein sequence ID" value="ARK36691.1"/>
    <property type="molecule type" value="Genomic_DNA"/>
</dbReference>
<proteinExistence type="predicted"/>
<organism evidence="1">
    <name type="scientific">Hydrodictyon reticulatum</name>
    <name type="common">Water net</name>
    <name type="synonym">Conferva reticulatum</name>
    <dbReference type="NCBI Taxonomy" id="3107"/>
    <lineage>
        <taxon>Eukaryota</taxon>
        <taxon>Viridiplantae</taxon>
        <taxon>Chlorophyta</taxon>
        <taxon>core chlorophytes</taxon>
        <taxon>Chlorophyceae</taxon>
        <taxon>CS clade</taxon>
        <taxon>Sphaeropleales</taxon>
        <taxon>Hydrodictyaceae</taxon>
        <taxon>Hydrodictyon</taxon>
    </lineage>
</organism>
<protein>
    <submittedName>
        <fullName evidence="1">Uncharacterized protein</fullName>
    </submittedName>
</protein>
<reference evidence="1" key="1">
    <citation type="journal article" date="2017" name="PeerJ">
        <title>lastomes of the green algae Hydrodictyon reticulatum and Pediastrum duplex (Sphaeropleales, Chlorophyceae).</title>
        <authorList>
            <person name="McManus H.A."/>
            <person name="Sanchez D."/>
            <person name="Karol K.G."/>
        </authorList>
    </citation>
    <scope>NUCLEOTIDE SEQUENCE</scope>
</reference>
<name>A0A1W6F7M5_HYDRE</name>
<dbReference type="GeneID" id="32880376"/>
<accession>A0A1W6F7M5</accession>
<gene>
    <name evidence="1" type="primary">orf153</name>
</gene>